<name>A0A0C5WBT2_9FLAO</name>
<evidence type="ECO:0000313" key="2">
    <source>
        <dbReference type="EMBL" id="AJR04563.1"/>
    </source>
</evidence>
<feature type="transmembrane region" description="Helical" evidence="1">
    <location>
        <begin position="202"/>
        <end position="219"/>
    </location>
</feature>
<dbReference type="STRING" id="1454006.AW14_13875"/>
<dbReference type="AlphaFoldDB" id="A0A0C5WBT2"/>
<accession>A0A0C5WBT2</accession>
<sequence>MEKCKFLLGLLGLVYLSSIGFELVDNNLYSNYSEALILPIVTVMYFIKIKQRSLFLVLFLVLYSISDLFVLVSKYIPYEVDYYGGNVLYILAYIFLLLKILKTINFKEIIKNYNIHLLVLLLLSVYIVYVLQIIIGPYLLSTNEYLVELIYNIVLLMLLSASLLNYFYRDNVKSLYLFLAVLTIVFAEVIWIAYSYISQRNILNILSTTLHIISYYFIFQQAKLIDEKKLEVEIAYETNC</sequence>
<dbReference type="Proteomes" id="UP000032229">
    <property type="component" value="Chromosome"/>
</dbReference>
<feature type="transmembrane region" description="Helical" evidence="1">
    <location>
        <begin position="149"/>
        <end position="168"/>
    </location>
</feature>
<keyword evidence="1" id="KW-1133">Transmembrane helix</keyword>
<reference evidence="2 3" key="1">
    <citation type="submission" date="2014-02" db="EMBL/GenBank/DDBJ databases">
        <authorList>
            <person name="Young C.-C."/>
            <person name="Hameed A."/>
            <person name="Huang H.-C."/>
            <person name="Shahina M."/>
        </authorList>
    </citation>
    <scope>NUCLEOTIDE SEQUENCE [LARGE SCALE GENOMIC DNA]</scope>
    <source>
        <strain evidence="2 3">CC-SAMT-1</strain>
    </source>
</reference>
<gene>
    <name evidence="2" type="ORF">AW14_13875</name>
</gene>
<organism evidence="2 3">
    <name type="scientific">Siansivirga zeaxanthinifaciens CC-SAMT-1</name>
    <dbReference type="NCBI Taxonomy" id="1454006"/>
    <lineage>
        <taxon>Bacteria</taxon>
        <taxon>Pseudomonadati</taxon>
        <taxon>Bacteroidota</taxon>
        <taxon>Flavobacteriia</taxon>
        <taxon>Flavobacteriales</taxon>
        <taxon>Flavobacteriaceae</taxon>
        <taxon>Siansivirga</taxon>
    </lineage>
</organism>
<feature type="transmembrane region" description="Helical" evidence="1">
    <location>
        <begin position="175"/>
        <end position="196"/>
    </location>
</feature>
<keyword evidence="1" id="KW-0812">Transmembrane</keyword>
<feature type="transmembrane region" description="Helical" evidence="1">
    <location>
        <begin position="30"/>
        <end position="47"/>
    </location>
</feature>
<dbReference type="RefSeq" id="WP_052647525.1">
    <property type="nucleotide sequence ID" value="NZ_CP007202.1"/>
</dbReference>
<dbReference type="EMBL" id="CP007202">
    <property type="protein sequence ID" value="AJR04563.1"/>
    <property type="molecule type" value="Genomic_DNA"/>
</dbReference>
<dbReference type="OrthoDB" id="1443753at2"/>
<evidence type="ECO:0000313" key="3">
    <source>
        <dbReference type="Proteomes" id="UP000032229"/>
    </source>
</evidence>
<protein>
    <submittedName>
        <fullName evidence="2">Membrane protein</fullName>
    </submittedName>
</protein>
<feature type="transmembrane region" description="Helical" evidence="1">
    <location>
        <begin position="113"/>
        <end position="137"/>
    </location>
</feature>
<feature type="transmembrane region" description="Helical" evidence="1">
    <location>
        <begin position="54"/>
        <end position="76"/>
    </location>
</feature>
<dbReference type="KEGG" id="sze:AW14_13875"/>
<keyword evidence="3" id="KW-1185">Reference proteome</keyword>
<dbReference type="HOGENOM" id="CLU_1132300_0_0_10"/>
<proteinExistence type="predicted"/>
<evidence type="ECO:0000256" key="1">
    <source>
        <dbReference type="SAM" id="Phobius"/>
    </source>
</evidence>
<keyword evidence="1" id="KW-0472">Membrane</keyword>
<feature type="transmembrane region" description="Helical" evidence="1">
    <location>
        <begin position="82"/>
        <end position="101"/>
    </location>
</feature>